<dbReference type="Pfam" id="PF16344">
    <property type="entry name" value="FecR_C"/>
    <property type="match status" value="1"/>
</dbReference>
<dbReference type="EMBL" id="DRGM01000187">
    <property type="protein sequence ID" value="HEA18533.1"/>
    <property type="molecule type" value="Genomic_DNA"/>
</dbReference>
<evidence type="ECO:0000259" key="3">
    <source>
        <dbReference type="Pfam" id="PF16344"/>
    </source>
</evidence>
<feature type="domain" description="Protein FecR C-terminal" evidence="3">
    <location>
        <begin position="291"/>
        <end position="359"/>
    </location>
</feature>
<feature type="transmembrane region" description="Helical" evidence="1">
    <location>
        <begin position="88"/>
        <end position="108"/>
    </location>
</feature>
<dbReference type="Gene3D" id="2.60.120.1440">
    <property type="match status" value="1"/>
</dbReference>
<dbReference type="PANTHER" id="PTHR30273:SF2">
    <property type="entry name" value="PROTEIN FECR"/>
    <property type="match status" value="1"/>
</dbReference>
<evidence type="ECO:0000259" key="2">
    <source>
        <dbReference type="Pfam" id="PF04773"/>
    </source>
</evidence>
<proteinExistence type="predicted"/>
<dbReference type="PANTHER" id="PTHR30273">
    <property type="entry name" value="PERIPLASMIC SIGNAL SENSOR AND SIGMA FACTOR ACTIVATOR FECR-RELATED"/>
    <property type="match status" value="1"/>
</dbReference>
<keyword evidence="1" id="KW-1133">Transmembrane helix</keyword>
<protein>
    <submittedName>
        <fullName evidence="4">DUF4974 domain-containing protein</fullName>
    </submittedName>
</protein>
<dbReference type="PIRSF" id="PIRSF018266">
    <property type="entry name" value="FecR"/>
    <property type="match status" value="1"/>
</dbReference>
<dbReference type="Gene3D" id="3.55.50.30">
    <property type="match status" value="1"/>
</dbReference>
<dbReference type="InterPro" id="IPR032508">
    <property type="entry name" value="FecR_C"/>
</dbReference>
<accession>A0A7V1GG96</accession>
<comment type="caution">
    <text evidence="4">The sequence shown here is derived from an EMBL/GenBank/DDBJ whole genome shotgun (WGS) entry which is preliminary data.</text>
</comment>
<dbReference type="AlphaFoldDB" id="A0A7V1GG96"/>
<dbReference type="GO" id="GO:0016989">
    <property type="term" value="F:sigma factor antagonist activity"/>
    <property type="evidence" value="ECO:0007669"/>
    <property type="project" value="TreeGrafter"/>
</dbReference>
<dbReference type="RefSeq" id="WP_304184765.1">
    <property type="nucleotide sequence ID" value="NZ_DRGM01000187.1"/>
</dbReference>
<evidence type="ECO:0000256" key="1">
    <source>
        <dbReference type="SAM" id="Phobius"/>
    </source>
</evidence>
<sequence>MSNVHPIHQSSHDSNQIEDERLDQASEWLAKLDRNLSGAEKKALQAWLAESYKNVEVLLEVAQLWDKMSELSRLSDLFPQASRQQKKLPVWLGAIAASILLAVALSFFQETFNFSLFNQVNKSAVVAKQLNFQTAVGESKDIILPDQSKITLNTNSFVHIKYTPSARVINLIRGEIHIDVAHDTSRPLSVVTGNKIIQAVGTAFNVEVNNEQIELIVTDGKVLVAQQYTTAVPNLSNHGTSRVAKDASLHSTPVAKGEKLNLDFKGKITKKVEKIDAIDLAANLSWRQGSIIFRGESLSDAMTEISRYTNINFELADDERLKQVHVAGMFKTGDVKGLLEVLNNNFNISYERVSSDKIILKYASPHTTI</sequence>
<dbReference type="InterPro" id="IPR006860">
    <property type="entry name" value="FecR"/>
</dbReference>
<evidence type="ECO:0000313" key="4">
    <source>
        <dbReference type="EMBL" id="HEA18533.1"/>
    </source>
</evidence>
<dbReference type="Pfam" id="PF04773">
    <property type="entry name" value="FecR"/>
    <property type="match status" value="1"/>
</dbReference>
<name>A0A7V1GG96_9GAMM</name>
<feature type="domain" description="FecR protein" evidence="2">
    <location>
        <begin position="133"/>
        <end position="222"/>
    </location>
</feature>
<reference evidence="4" key="1">
    <citation type="journal article" date="2020" name="mSystems">
        <title>Genome- and Community-Level Interaction Insights into Carbon Utilization and Element Cycling Functions of Hydrothermarchaeota in Hydrothermal Sediment.</title>
        <authorList>
            <person name="Zhou Z."/>
            <person name="Liu Y."/>
            <person name="Xu W."/>
            <person name="Pan J."/>
            <person name="Luo Z.H."/>
            <person name="Li M."/>
        </authorList>
    </citation>
    <scope>NUCLEOTIDE SEQUENCE [LARGE SCALE GENOMIC DNA]</scope>
    <source>
        <strain evidence="4">HyVt-346</strain>
    </source>
</reference>
<dbReference type="InterPro" id="IPR012373">
    <property type="entry name" value="Ferrdict_sens_TM"/>
</dbReference>
<gene>
    <name evidence="4" type="ORF">ENH88_19220</name>
</gene>
<keyword evidence="1" id="KW-0472">Membrane</keyword>
<keyword evidence="1" id="KW-0812">Transmembrane</keyword>
<dbReference type="Proteomes" id="UP000886188">
    <property type="component" value="Unassembled WGS sequence"/>
</dbReference>
<organism evidence="4">
    <name type="scientific">Pseudoalteromonas prydzensis</name>
    <dbReference type="NCBI Taxonomy" id="182141"/>
    <lineage>
        <taxon>Bacteria</taxon>
        <taxon>Pseudomonadati</taxon>
        <taxon>Pseudomonadota</taxon>
        <taxon>Gammaproteobacteria</taxon>
        <taxon>Alteromonadales</taxon>
        <taxon>Pseudoalteromonadaceae</taxon>
        <taxon>Pseudoalteromonas</taxon>
    </lineage>
</organism>